<gene>
    <name evidence="3" type="ORF">MICAK_3480011</name>
</gene>
<sequence>MVPVPANYKMTREANLVLTALQRLDFSQQITVLGNAVVDMGVILLPSFSTHLYL</sequence>
<dbReference type="SUPFAM" id="SSF81930">
    <property type="entry name" value="Orange carotenoid protein, N-terminal domain"/>
    <property type="match status" value="1"/>
</dbReference>
<keyword evidence="1" id="KW-0042">Antenna complex</keyword>
<dbReference type="HOGENOM" id="CLU_3045344_0_0_3"/>
<dbReference type="Pfam" id="PF09150">
    <property type="entry name" value="Carot_N"/>
    <property type="match status" value="1"/>
</dbReference>
<keyword evidence="1" id="KW-0605">Phycobilisome</keyword>
<evidence type="ECO:0000256" key="1">
    <source>
        <dbReference type="PROSITE-ProRule" id="PRU01109"/>
    </source>
</evidence>
<keyword evidence="1" id="KW-0793">Thylakoid</keyword>
<feature type="domain" description="OCP N-terminal" evidence="2">
    <location>
        <begin position="1"/>
        <end position="48"/>
    </location>
</feature>
<dbReference type="GO" id="GO:0031404">
    <property type="term" value="F:chloride ion binding"/>
    <property type="evidence" value="ECO:0007669"/>
    <property type="project" value="InterPro"/>
</dbReference>
<dbReference type="GO" id="GO:0030089">
    <property type="term" value="C:phycobilisome"/>
    <property type="evidence" value="ECO:0007669"/>
    <property type="project" value="UniProtKB-UniRule"/>
</dbReference>
<keyword evidence="1" id="KW-0472">Membrane</keyword>
<dbReference type="GO" id="GO:0016037">
    <property type="term" value="P:light absorption"/>
    <property type="evidence" value="ECO:0007669"/>
    <property type="project" value="UniProtKB-UniRule"/>
</dbReference>
<dbReference type="PROSITE" id="PS51773">
    <property type="entry name" value="OCP_N"/>
    <property type="match status" value="1"/>
</dbReference>
<evidence type="ECO:0000259" key="2">
    <source>
        <dbReference type="PROSITE" id="PS51773"/>
    </source>
</evidence>
<dbReference type="Gene3D" id="1.10.2090.10">
    <property type="entry name" value="Orange carotenoid-binding protein, N-terminal domain"/>
    <property type="match status" value="1"/>
</dbReference>
<reference evidence="3 4" key="1">
    <citation type="submission" date="2012-04" db="EMBL/GenBank/DDBJ databases">
        <authorList>
            <person name="Genoscope - CEA"/>
        </authorList>
    </citation>
    <scope>NUCLEOTIDE SEQUENCE [LARGE SCALE GENOMIC DNA]</scope>
    <source>
        <strain evidence="3 4">9701</strain>
    </source>
</reference>
<comment type="similarity">
    <text evidence="1">Belongs to the orange carotenoid-binding protein family.</text>
</comment>
<protein>
    <recommendedName>
        <fullName evidence="2">OCP N-terminal domain-containing protein</fullName>
    </recommendedName>
</protein>
<evidence type="ECO:0000313" key="3">
    <source>
        <dbReference type="EMBL" id="CCI37767.1"/>
    </source>
</evidence>
<accession>I4ITZ3</accession>
<dbReference type="Proteomes" id="UP000004047">
    <property type="component" value="Unassembled WGS sequence"/>
</dbReference>
<dbReference type="InterPro" id="IPR036917">
    <property type="entry name" value="Orange_carotenoid-bd_N_sf"/>
</dbReference>
<proteinExistence type="inferred from homology"/>
<dbReference type="AlphaFoldDB" id="I4ITZ3"/>
<dbReference type="RefSeq" id="WP_002803423.1">
    <property type="nucleotide sequence ID" value="NZ_HE974191.1"/>
</dbReference>
<keyword evidence="1" id="KW-0157">Chromophore</keyword>
<organism evidence="3 4">
    <name type="scientific">Microcystis aeruginosa PCC 9701</name>
    <dbReference type="NCBI Taxonomy" id="721123"/>
    <lineage>
        <taxon>Bacteria</taxon>
        <taxon>Bacillati</taxon>
        <taxon>Cyanobacteriota</taxon>
        <taxon>Cyanophyceae</taxon>
        <taxon>Oscillatoriophycideae</taxon>
        <taxon>Chroococcales</taxon>
        <taxon>Microcystaceae</taxon>
        <taxon>Microcystis</taxon>
    </lineage>
</organism>
<dbReference type="EMBL" id="CAIQ01000277">
    <property type="protein sequence ID" value="CCI37767.1"/>
    <property type="molecule type" value="Genomic_DNA"/>
</dbReference>
<dbReference type="InterPro" id="IPR015233">
    <property type="entry name" value="Orange_carotenoid-bd_N"/>
</dbReference>
<comment type="caution">
    <text evidence="3">The sequence shown here is derived from an EMBL/GenBank/DDBJ whole genome shotgun (WGS) entry which is preliminary data.</text>
</comment>
<evidence type="ECO:0000313" key="4">
    <source>
        <dbReference type="Proteomes" id="UP000004047"/>
    </source>
</evidence>
<name>I4ITZ3_MICAE</name>